<feature type="transmembrane region" description="Helical" evidence="2">
    <location>
        <begin position="142"/>
        <end position="166"/>
    </location>
</feature>
<dbReference type="EMBL" id="JBBPBN010000008">
    <property type="protein sequence ID" value="KAK9033403.1"/>
    <property type="molecule type" value="Genomic_DNA"/>
</dbReference>
<feature type="region of interest" description="Disordered" evidence="1">
    <location>
        <begin position="322"/>
        <end position="346"/>
    </location>
</feature>
<organism evidence="3 4">
    <name type="scientific">Hibiscus sabdariffa</name>
    <name type="common">roselle</name>
    <dbReference type="NCBI Taxonomy" id="183260"/>
    <lineage>
        <taxon>Eukaryota</taxon>
        <taxon>Viridiplantae</taxon>
        <taxon>Streptophyta</taxon>
        <taxon>Embryophyta</taxon>
        <taxon>Tracheophyta</taxon>
        <taxon>Spermatophyta</taxon>
        <taxon>Magnoliopsida</taxon>
        <taxon>eudicotyledons</taxon>
        <taxon>Gunneridae</taxon>
        <taxon>Pentapetalae</taxon>
        <taxon>rosids</taxon>
        <taxon>malvids</taxon>
        <taxon>Malvales</taxon>
        <taxon>Malvaceae</taxon>
        <taxon>Malvoideae</taxon>
        <taxon>Hibiscus</taxon>
    </lineage>
</organism>
<feature type="region of interest" description="Disordered" evidence="1">
    <location>
        <begin position="547"/>
        <end position="585"/>
    </location>
</feature>
<name>A0ABR2T7D8_9ROSI</name>
<feature type="compositionally biased region" description="Low complexity" evidence="1">
    <location>
        <begin position="563"/>
        <end position="581"/>
    </location>
</feature>
<keyword evidence="2" id="KW-0812">Transmembrane</keyword>
<feature type="transmembrane region" description="Helical" evidence="2">
    <location>
        <begin position="172"/>
        <end position="190"/>
    </location>
</feature>
<feature type="compositionally biased region" description="Low complexity" evidence="1">
    <location>
        <begin position="647"/>
        <end position="661"/>
    </location>
</feature>
<evidence type="ECO:0000256" key="2">
    <source>
        <dbReference type="SAM" id="Phobius"/>
    </source>
</evidence>
<evidence type="ECO:0000313" key="4">
    <source>
        <dbReference type="Proteomes" id="UP001396334"/>
    </source>
</evidence>
<keyword evidence="4" id="KW-1185">Reference proteome</keyword>
<feature type="region of interest" description="Disordered" evidence="1">
    <location>
        <begin position="608"/>
        <end position="681"/>
    </location>
</feature>
<protein>
    <submittedName>
        <fullName evidence="3">Uncharacterized protein</fullName>
    </submittedName>
</protein>
<evidence type="ECO:0000256" key="1">
    <source>
        <dbReference type="SAM" id="MobiDB-lite"/>
    </source>
</evidence>
<evidence type="ECO:0000313" key="3">
    <source>
        <dbReference type="EMBL" id="KAK9033403.1"/>
    </source>
</evidence>
<gene>
    <name evidence="3" type="ORF">V6N11_018436</name>
</gene>
<comment type="caution">
    <text evidence="3">The sequence shown here is derived from an EMBL/GenBank/DDBJ whole genome shotgun (WGS) entry which is preliminary data.</text>
</comment>
<keyword evidence="2" id="KW-1133">Transmembrane helix</keyword>
<reference evidence="3 4" key="1">
    <citation type="journal article" date="2024" name="G3 (Bethesda)">
        <title>Genome assembly of Hibiscus sabdariffa L. provides insights into metabolisms of medicinal natural products.</title>
        <authorList>
            <person name="Kim T."/>
        </authorList>
    </citation>
    <scope>NUCLEOTIDE SEQUENCE [LARGE SCALE GENOMIC DNA]</scope>
    <source>
        <strain evidence="3">TK-2024</strain>
        <tissue evidence="3">Old leaves</tissue>
    </source>
</reference>
<accession>A0ABR2T7D8</accession>
<proteinExistence type="predicted"/>
<dbReference type="Proteomes" id="UP001396334">
    <property type="component" value="Unassembled WGS sequence"/>
</dbReference>
<keyword evidence="2" id="KW-0472">Membrane</keyword>
<sequence length="681" mass="71462">MPFCPREARLIDGGWDSNVFGTAVWQPVVDIGQVCWLHRDGLVQFCWPNHGGPVQSRLQHHGGPVQVCWQHRGGPLQFPWQHRDGSGWQCCVAGPVDGAGACWLGLARPVLGAWLWPLLGLCPPLQHPCAKRFPRSDVGLPLLTWTAGWACSMVVVGVVNAGMLVWCASSGMSMPLLAAMIALVVGSMLSRPVTVSGAMFACLAWHPHLFSWCASKIPGTATLSFARPKVASFPRPNTLVTVEAFLAEGSMNRPLLDLGTPGPMAFGGCLCNGCPSDLFADWLTLLRVVLSARPRRHLISCLTSYFLWASLATEVADPADPVLDPPGLASETSAQSDPAGPEVRADPNAAVRVNPSVAPTATAPAAPEGPAVPATAAPAVRKGQAVPATAAPMVRKGQAVPATAAPMVRRGQTVPATAATALRTDLPVSNIVAPVVRMPQRAADSPPAPLVPLETDAMVEDVVDEDSSGQNLVADGSLPDDAPYDPLVHAETSAMLEEALEISRDCVLLADMDGVLQVDGEDLVNEAIPEAADSIIREVAAKILGADAPSDGSDPPIALAKMGPSPSASPPKSGLSKSAPAGLRRAAMPVVPEHQEFDEWCAARSRTPPANVAVHPSEARASSIPPPRPHKRQAPSSDPLRAKRSRASASSSSRIPSSTKAGMSNVNNSPAEIARQSRREK</sequence>